<evidence type="ECO:0000256" key="10">
    <source>
        <dbReference type="ARBA" id="ARBA00023224"/>
    </source>
</evidence>
<evidence type="ECO:0000256" key="1">
    <source>
        <dbReference type="ARBA" id="ARBA00004651"/>
    </source>
</evidence>
<comment type="subcellular location">
    <subcellularLocation>
        <location evidence="1 11">Cell membrane</location>
        <topology evidence="1 11">Multi-pass membrane protein</topology>
    </subcellularLocation>
</comment>
<dbReference type="Proteomes" id="UP000694915">
    <property type="component" value="Unplaced"/>
</dbReference>
<name>A0ABM1AU63_MICOH</name>
<organism evidence="13 14">
    <name type="scientific">Microtus ochrogaster</name>
    <name type="common">Prairie vole</name>
    <dbReference type="NCBI Taxonomy" id="79684"/>
    <lineage>
        <taxon>Eukaryota</taxon>
        <taxon>Metazoa</taxon>
        <taxon>Chordata</taxon>
        <taxon>Craniata</taxon>
        <taxon>Vertebrata</taxon>
        <taxon>Euteleostomi</taxon>
        <taxon>Mammalia</taxon>
        <taxon>Eutheria</taxon>
        <taxon>Euarchontoglires</taxon>
        <taxon>Glires</taxon>
        <taxon>Rodentia</taxon>
        <taxon>Myomorpha</taxon>
        <taxon>Muroidea</taxon>
        <taxon>Cricetidae</taxon>
        <taxon>Arvicolinae</taxon>
        <taxon>Microtus</taxon>
    </lineage>
</organism>
<evidence type="ECO:0000256" key="9">
    <source>
        <dbReference type="ARBA" id="ARBA00023170"/>
    </source>
</evidence>
<keyword evidence="9 11" id="KW-0675">Receptor</keyword>
<proteinExistence type="inferred from homology"/>
<reference evidence="14" key="1">
    <citation type="submission" date="2025-08" db="UniProtKB">
        <authorList>
            <consortium name="RefSeq"/>
        </authorList>
    </citation>
    <scope>IDENTIFICATION</scope>
</reference>
<evidence type="ECO:0000256" key="11">
    <source>
        <dbReference type="RuleBase" id="RU364061"/>
    </source>
</evidence>
<feature type="domain" description="G-protein coupled receptors family 1 profile" evidence="12">
    <location>
        <begin position="27"/>
        <end position="289"/>
    </location>
</feature>
<keyword evidence="7 11" id="KW-0297">G-protein coupled receptor</keyword>
<evidence type="ECO:0000256" key="3">
    <source>
        <dbReference type="ARBA" id="ARBA00022475"/>
    </source>
</evidence>
<dbReference type="SUPFAM" id="SSF81321">
    <property type="entry name" value="Family A G protein-coupled receptor-like"/>
    <property type="match status" value="1"/>
</dbReference>
<evidence type="ECO:0000256" key="8">
    <source>
        <dbReference type="ARBA" id="ARBA00023136"/>
    </source>
</evidence>
<evidence type="ECO:0000256" key="5">
    <source>
        <dbReference type="ARBA" id="ARBA00022692"/>
    </source>
</evidence>
<evidence type="ECO:0000256" key="4">
    <source>
        <dbReference type="ARBA" id="ARBA00022507"/>
    </source>
</evidence>
<feature type="transmembrane region" description="Helical" evidence="11">
    <location>
        <begin position="50"/>
        <end position="71"/>
    </location>
</feature>
<feature type="transmembrane region" description="Helical" evidence="11">
    <location>
        <begin position="272"/>
        <end position="291"/>
    </location>
</feature>
<dbReference type="GeneID" id="106144286"/>
<evidence type="ECO:0000256" key="7">
    <source>
        <dbReference type="ARBA" id="ARBA00023040"/>
    </source>
</evidence>
<keyword evidence="6 11" id="KW-1133">Transmembrane helix</keyword>
<dbReference type="CDD" id="cd13949">
    <property type="entry name" value="7tm_V1R_pheromone"/>
    <property type="match status" value="1"/>
</dbReference>
<feature type="transmembrane region" description="Helical" evidence="11">
    <location>
        <begin position="91"/>
        <end position="112"/>
    </location>
</feature>
<feature type="transmembrane region" description="Helical" evidence="11">
    <location>
        <begin position="21"/>
        <end position="41"/>
    </location>
</feature>
<feature type="transmembrane region" description="Helical" evidence="11">
    <location>
        <begin position="194"/>
        <end position="212"/>
    </location>
</feature>
<dbReference type="InterPro" id="IPR017452">
    <property type="entry name" value="GPCR_Rhodpsn_7TM"/>
</dbReference>
<evidence type="ECO:0000256" key="6">
    <source>
        <dbReference type="ARBA" id="ARBA00022989"/>
    </source>
</evidence>
<keyword evidence="5 11" id="KW-0812">Transmembrane</keyword>
<evidence type="ECO:0000313" key="14">
    <source>
        <dbReference type="RefSeq" id="XP_013208340.1"/>
    </source>
</evidence>
<keyword evidence="10 11" id="KW-0807">Transducer</keyword>
<dbReference type="PANTHER" id="PTHR24062">
    <property type="entry name" value="VOMERONASAL TYPE-1 RECEPTOR"/>
    <property type="match status" value="1"/>
</dbReference>
<dbReference type="PROSITE" id="PS50262">
    <property type="entry name" value="G_PROTEIN_RECEP_F1_2"/>
    <property type="match status" value="1"/>
</dbReference>
<dbReference type="Gene3D" id="1.20.1070.10">
    <property type="entry name" value="Rhodopsin 7-helix transmembrane proteins"/>
    <property type="match status" value="1"/>
</dbReference>
<dbReference type="InterPro" id="IPR004072">
    <property type="entry name" value="Vmron_rcpt_1"/>
</dbReference>
<dbReference type="RefSeq" id="XP_013208340.1">
    <property type="nucleotide sequence ID" value="XM_013352886.1"/>
</dbReference>
<keyword evidence="13" id="KW-1185">Reference proteome</keyword>
<keyword evidence="3 11" id="KW-1003">Cell membrane</keyword>
<evidence type="ECO:0000313" key="13">
    <source>
        <dbReference type="Proteomes" id="UP000694915"/>
    </source>
</evidence>
<keyword evidence="8 11" id="KW-0472">Membrane</keyword>
<gene>
    <name evidence="14" type="primary">LOC106144286</name>
</gene>
<evidence type="ECO:0000259" key="12">
    <source>
        <dbReference type="PROSITE" id="PS50262"/>
    </source>
</evidence>
<accession>A0ABM1AU63</accession>
<dbReference type="PRINTS" id="PR01534">
    <property type="entry name" value="VOMERONASL1R"/>
</dbReference>
<protein>
    <recommendedName>
        <fullName evidence="11">Vomeronasal type-1 receptor</fullName>
    </recommendedName>
</protein>
<dbReference type="Pfam" id="PF03402">
    <property type="entry name" value="V1R"/>
    <property type="match status" value="1"/>
</dbReference>
<keyword evidence="4 11" id="KW-0589">Pheromone response</keyword>
<feature type="transmembrane region" description="Helical" evidence="11">
    <location>
        <begin position="133"/>
        <end position="152"/>
    </location>
</feature>
<comment type="similarity">
    <text evidence="2 11">Belongs to the G-protein coupled receptor 1 family.</text>
</comment>
<evidence type="ECO:0000256" key="2">
    <source>
        <dbReference type="ARBA" id="ARBA00010663"/>
    </source>
</evidence>
<feature type="transmembrane region" description="Helical" evidence="11">
    <location>
        <begin position="239"/>
        <end position="260"/>
    </location>
</feature>
<sequence>MRRINTHHGVVNIQTHFFSELGFGISFNSILLLFHILEFLLEHRPRTTDLFIGLLALIHLGMLTIMGFTAADTFAPQNTWNDITCRSLVHLHRFLRGLSLCVTCLLSILQAVTLSPRSSCLAKFKHKSPQHKLCLLVVLWAFYMSWSAQFWFSSVADYNNTSHGLLFVTESCVILPMSHISRHLFTVMRIFRDVSFLGLMALSSGYMLTLLCRHKKLSRHLHSTSLSPKASPELRATRTILLLLSFFVLLYCLDCIMSASRLMQSSPPIHHSVRMLVSNSYATISPLLLICTENRITTFLKSFVQGNSKCLIIEAKVGSLKEPT</sequence>